<dbReference type="SMART" id="SM00297">
    <property type="entry name" value="BROMO"/>
    <property type="match status" value="1"/>
</dbReference>
<keyword evidence="5" id="KW-0808">Transferase</keyword>
<evidence type="ECO:0000256" key="9">
    <source>
        <dbReference type="ARBA" id="ARBA00023163"/>
    </source>
</evidence>
<dbReference type="Pfam" id="PF00439">
    <property type="entry name" value="Bromodomain"/>
    <property type="match status" value="1"/>
</dbReference>
<evidence type="ECO:0000256" key="7">
    <source>
        <dbReference type="ARBA" id="ARBA00023015"/>
    </source>
</evidence>
<dbReference type="PROSITE" id="PS51186">
    <property type="entry name" value="GNAT"/>
    <property type="match status" value="1"/>
</dbReference>
<dbReference type="Pfam" id="PF04118">
    <property type="entry name" value="Dopey_N"/>
    <property type="match status" value="1"/>
</dbReference>
<dbReference type="PROSITE" id="PS50014">
    <property type="entry name" value="BROMODOMAIN_2"/>
    <property type="match status" value="1"/>
</dbReference>
<protein>
    <recommendedName>
        <fullName evidence="3">histone acetyltransferase</fullName>
        <ecNumber evidence="3">2.3.1.48</ecNumber>
    </recommendedName>
</protein>
<dbReference type="Pfam" id="PF00583">
    <property type="entry name" value="Acetyltransf_1"/>
    <property type="match status" value="1"/>
</dbReference>
<reference evidence="17 18" key="1">
    <citation type="submission" date="2021-06" db="EMBL/GenBank/DDBJ databases">
        <title>Genome sequence of Babesia caballi.</title>
        <authorList>
            <person name="Yamagishi J."/>
            <person name="Kidaka T."/>
            <person name="Ochi A."/>
        </authorList>
    </citation>
    <scope>NUCLEOTIDE SEQUENCE [LARGE SCALE GENOMIC DNA]</scope>
    <source>
        <strain evidence="17">USDA-D6B2</strain>
    </source>
</reference>
<evidence type="ECO:0000256" key="3">
    <source>
        <dbReference type="ARBA" id="ARBA00013184"/>
    </source>
</evidence>
<gene>
    <name evidence="17" type="ORF">BcabD6B2_33840</name>
</gene>
<keyword evidence="10" id="KW-0539">Nucleus</keyword>
<dbReference type="CDD" id="cd04301">
    <property type="entry name" value="NAT_SF"/>
    <property type="match status" value="1"/>
</dbReference>
<keyword evidence="9" id="KW-0804">Transcription</keyword>
<keyword evidence="8 13" id="KW-0103">Bromodomain</keyword>
<evidence type="ECO:0000256" key="5">
    <source>
        <dbReference type="ARBA" id="ARBA00022679"/>
    </source>
</evidence>
<dbReference type="InterPro" id="IPR040314">
    <property type="entry name" value="DOP1"/>
</dbReference>
<dbReference type="SUPFAM" id="SSF47370">
    <property type="entry name" value="Bromodomain"/>
    <property type="match status" value="1"/>
</dbReference>
<evidence type="ECO:0000256" key="4">
    <source>
        <dbReference type="ARBA" id="ARBA00022448"/>
    </source>
</evidence>
<evidence type="ECO:0000256" key="11">
    <source>
        <dbReference type="ARBA" id="ARBA00023315"/>
    </source>
</evidence>
<dbReference type="RefSeq" id="XP_067716018.1">
    <property type="nucleotide sequence ID" value="XM_067859917.1"/>
</dbReference>
<dbReference type="GO" id="GO:0006338">
    <property type="term" value="P:chromatin remodeling"/>
    <property type="evidence" value="ECO:0007669"/>
    <property type="project" value="UniProtKB-ARBA"/>
</dbReference>
<dbReference type="SUPFAM" id="SSF48371">
    <property type="entry name" value="ARM repeat"/>
    <property type="match status" value="2"/>
</dbReference>
<dbReference type="GO" id="GO:0005802">
    <property type="term" value="C:trans-Golgi network"/>
    <property type="evidence" value="ECO:0007669"/>
    <property type="project" value="TreeGrafter"/>
</dbReference>
<dbReference type="InterPro" id="IPR007249">
    <property type="entry name" value="DOP1_N"/>
</dbReference>
<evidence type="ECO:0000259" key="15">
    <source>
        <dbReference type="PROSITE" id="PS50014"/>
    </source>
</evidence>
<dbReference type="CDD" id="cd05509">
    <property type="entry name" value="Bromo_gcn5_like"/>
    <property type="match status" value="1"/>
</dbReference>
<evidence type="ECO:0000256" key="14">
    <source>
        <dbReference type="SAM" id="MobiDB-lite"/>
    </source>
</evidence>
<evidence type="ECO:0000256" key="10">
    <source>
        <dbReference type="ARBA" id="ARBA00023242"/>
    </source>
</evidence>
<dbReference type="GO" id="GO:0061733">
    <property type="term" value="F:protein-lysine-acetyltransferase activity"/>
    <property type="evidence" value="ECO:0007669"/>
    <property type="project" value="UniProtKB-EC"/>
</dbReference>
<dbReference type="Gene3D" id="3.40.630.30">
    <property type="match status" value="1"/>
</dbReference>
<comment type="caution">
    <text evidence="17">The sequence shown here is derived from an EMBL/GenBank/DDBJ whole genome shotgun (WGS) entry which is preliminary data.</text>
</comment>
<keyword evidence="7" id="KW-0805">Transcription regulation</keyword>
<organism evidence="17 18">
    <name type="scientific">Babesia caballi</name>
    <dbReference type="NCBI Taxonomy" id="5871"/>
    <lineage>
        <taxon>Eukaryota</taxon>
        <taxon>Sar</taxon>
        <taxon>Alveolata</taxon>
        <taxon>Apicomplexa</taxon>
        <taxon>Aconoidasida</taxon>
        <taxon>Piroplasmida</taxon>
        <taxon>Babesiidae</taxon>
        <taxon>Babesia</taxon>
    </lineage>
</organism>
<dbReference type="InterPro" id="IPR056457">
    <property type="entry name" value="DOP1_C"/>
</dbReference>
<dbReference type="EMBL" id="BPLF01000003">
    <property type="protein sequence ID" value="GIX63949.1"/>
    <property type="molecule type" value="Genomic_DNA"/>
</dbReference>
<evidence type="ECO:0000256" key="8">
    <source>
        <dbReference type="ARBA" id="ARBA00023117"/>
    </source>
</evidence>
<evidence type="ECO:0000256" key="6">
    <source>
        <dbReference type="ARBA" id="ARBA00022927"/>
    </source>
</evidence>
<dbReference type="Proteomes" id="UP001497744">
    <property type="component" value="Unassembled WGS sequence"/>
</dbReference>
<comment type="similarity">
    <text evidence="2">Belongs to the acetyltransferase family. GCN5 subfamily.</text>
</comment>
<keyword evidence="6" id="KW-0653">Protein transport</keyword>
<comment type="similarity">
    <text evidence="12">Belongs to the DOP1 family.</text>
</comment>
<dbReference type="EC" id="2.3.1.48" evidence="3"/>
<keyword evidence="18" id="KW-1185">Reference proteome</keyword>
<dbReference type="GeneID" id="94195430"/>
<dbReference type="Pfam" id="PF24598">
    <property type="entry name" value="DOP1_C"/>
    <property type="match status" value="1"/>
</dbReference>
<dbReference type="PRINTS" id="PR00503">
    <property type="entry name" value="BROMODOMAIN"/>
</dbReference>
<keyword evidence="4" id="KW-0813">Transport</keyword>
<evidence type="ECO:0000256" key="2">
    <source>
        <dbReference type="ARBA" id="ARBA00008607"/>
    </source>
</evidence>
<evidence type="ECO:0000313" key="17">
    <source>
        <dbReference type="EMBL" id="GIX63949.1"/>
    </source>
</evidence>
<feature type="domain" description="Bromo" evidence="15">
    <location>
        <begin position="2670"/>
        <end position="2740"/>
    </location>
</feature>
<dbReference type="GO" id="GO:0005634">
    <property type="term" value="C:nucleus"/>
    <property type="evidence" value="ECO:0007669"/>
    <property type="project" value="UniProtKB-SubCell"/>
</dbReference>
<dbReference type="PANTHER" id="PTHR14042">
    <property type="entry name" value="DOPEY-RELATED"/>
    <property type="match status" value="1"/>
</dbReference>
<dbReference type="InterPro" id="IPR000182">
    <property type="entry name" value="GNAT_dom"/>
</dbReference>
<evidence type="ECO:0000256" key="1">
    <source>
        <dbReference type="ARBA" id="ARBA00004123"/>
    </source>
</evidence>
<proteinExistence type="inferred from homology"/>
<name>A0AAV4LVY9_BABCB</name>
<dbReference type="InterPro" id="IPR016181">
    <property type="entry name" value="Acyl_CoA_acyltransferase"/>
</dbReference>
<keyword evidence="11" id="KW-0012">Acyltransferase</keyword>
<dbReference type="FunFam" id="3.40.630.30:FF:000004">
    <property type="entry name" value="Histone acetyltransferase KAT2A"/>
    <property type="match status" value="1"/>
</dbReference>
<dbReference type="InterPro" id="IPR036427">
    <property type="entry name" value="Bromodomain-like_sf"/>
</dbReference>
<dbReference type="GO" id="GO:0006895">
    <property type="term" value="P:Golgi to endosome transport"/>
    <property type="evidence" value="ECO:0007669"/>
    <property type="project" value="InterPro"/>
</dbReference>
<evidence type="ECO:0000313" key="18">
    <source>
        <dbReference type="Proteomes" id="UP001497744"/>
    </source>
</evidence>
<dbReference type="SUPFAM" id="SSF55729">
    <property type="entry name" value="Acyl-CoA N-acyltransferases (Nat)"/>
    <property type="match status" value="1"/>
</dbReference>
<dbReference type="PANTHER" id="PTHR14042:SF24">
    <property type="entry name" value="PROTEIN DOPEY-1 HOMOLOG"/>
    <property type="match status" value="1"/>
</dbReference>
<dbReference type="GO" id="GO:0015031">
    <property type="term" value="P:protein transport"/>
    <property type="evidence" value="ECO:0007669"/>
    <property type="project" value="UniProtKB-KW"/>
</dbReference>
<dbReference type="GO" id="GO:0005829">
    <property type="term" value="C:cytosol"/>
    <property type="evidence" value="ECO:0007669"/>
    <property type="project" value="GOC"/>
</dbReference>
<feature type="region of interest" description="Disordered" evidence="14">
    <location>
        <begin position="2634"/>
        <end position="2654"/>
    </location>
</feature>
<evidence type="ECO:0000256" key="13">
    <source>
        <dbReference type="PROSITE-ProRule" id="PRU00035"/>
    </source>
</evidence>
<dbReference type="GO" id="GO:0005768">
    <property type="term" value="C:endosome"/>
    <property type="evidence" value="ECO:0007669"/>
    <property type="project" value="TreeGrafter"/>
</dbReference>
<accession>A0AAV4LVY9</accession>
<sequence length="2759" mass="313976">MSADAPSSSSINDITPWSERKKFDAEVQYILLQFEKPKEWADLMNCLIKLHRSIRQSTICELPQKETICKRLAQCLNPQLPSGVHARALEVYGSILEKTGPEGLAKNLALFSSGLFPFFTYSSSSVRPIFLNLIEQFYIPLRKKLLPCLIGLLICILPGLDDDKSESYEEVYQALERISDCVSERSYMRALWLILLNASKIRQSTLMVIANKLAPGLPQLPPERVEILVPHRHVLVMKSLEATTEDASLLVLREMINMLIKHFPMDSNILSDSDKSMLCRQCLKLLTKRNWSLNRRLYHWIFNATNDFNTSSESLDLTYFTKYSKDNLISAIKELLMARGKDLDEVLIPIKIIVTFITDADLRGITDKLMPELCIPILKYICREHEEEEWRANIIEGTRLIFDTSLTPTSVVFESIVDEYNATALSPYVSCSSVWHDLLELSSVYLDEVCTQLCLEDVLCGLFLLVNNALDHLHRLDIKDDLTIINHIIMYVSTVFSRVEAIIRGEGNFTRHDDAIKLDEEEGNKINILTDYQGICNANIARYLGTFYTDALTYFKDRSEQLSAYEFNTIDILNNLAVRFVAVDGCMSVVPLTNWFPGSEAMIDSIESNDLEDLNETVIHRPSNTDPTTLDTFRLATLFKSDSLFSNSSAVAPPYSAISKLSVKGEFKLENWMETLLKCTISTNAQLFCRGIRTFIELLRLPNKRDMYRYVETNGEHIRSIVLRLWNSLDDTHAASHSEIVLLLIQLNTTMPPSRIEAEKIIVRDLTSSETDLKVSAMLRFGVLWRYGYIHAPKEELFPDALGCILDNVEESDPKLRYYSCSFLSESVAILPNVINPILRALASFDKIDPASYSSYIVDVLRKFRHLSYIVSREGPVLLDLMQRYQAPPHLIELVQGEETYNKMLGGVNSGQECRSHRDGLTSDAGCSVPIVHFPVIKDPKGISYEDVCIYDYVDLIVILTLKYICVDIDVSALLNFTTFEGLVQYASGTKDNQNERADATHENTMLFRCTAIDFMKLFLSTIQPTSRAKEVACLISRPLLCVLYHFHLKGEAIVQTQLLYLLKVVLDRCHVEAQAISEVTSALIDSAKILAKQTITQNMAIRAKLAETDTLQVKGNDLESGRDDSSEVARHDTDLGKLVTSAQETKSWRKLSVEVLTSAFVTHCDNFSVQDSYMGDPIGSGRRDPFDKSCILPKVYIINVVAIKQGHVGKLKRISEDFLFGKILESCIFNTAKSTRTQLLQSYIDFTLYTLKYLSWSNSLRYSSTFITQFCRHLSEGRDWIKIAAISQYLRGIYVMLGHITSKLGNLKVDLKNSERFNNENALSPCSLSALLSSMETGRVHNDSADTSRQRFSFGTKQKGHPAAIKENPILFEVSQVVEICIQCLLWVKTRNHLDIVNRGRGLTSVDTAVIAASRSGSKSYNGDGINSESIRLDIIMAVQNIYNEILQGFMLLFQFMPYHFTEGCLILWDKAESSQLCREIKLEMMSCLNAMPQFPRHKMITYILDMLEPFAKSSKYKHLHGYQLLSSVVRDNSVCEFIYALTDLPMTAKKDIEGTFDVMKRYVSFVLNHPRQPMVLLWCFQTISNFDKSHPTKNANVIEKATKKYLSEVMYGLIYQSVGLYMHKVCTWLLPKQYDLEPPLPPHIYVINSYYYDHVNLKNSILACGGNASKQGTADSGTGKTKTNDSLDCVCKNALAQLMVFAYETGQLSRRTAIANVFFHVLWNSLVSYILPTLHQKMDQPLQYRYLVLLLIRNLPFELYEGSLQCIKRAVVDYINTPGFFATDRRGFRCMAHIFRLVADDECRGAVDRLSKLDHYTYPQHSSMFMSKSIDIQSRIKYLKRLAFVLYACRNDTFASHIATIIERLTDNFKVYDDDNLRAKTFLVMRVLLIKMSQKYLTVLWPVLLSELIKVFERENRSIIGLDAPQHSSISDRSIGQIDHAHRRESSTGPEPNRYQLLKGALKIIDVAYSLRLNDFLIYQWMFVNDMADKDFTDSESDVDKNTFEFKPFLMIIEQNYPAEVKQHLRDDQYLKIRKFIDRGAAEEADCVQTPPEAGGQATMLENLSDTITGRGKASSKSSNSADRRKLTQELIDRSIEDELLETGVEKFARRGMQGVTLAEGPPRGGGEPEHRGGPREFQNVAMPSQLPLHSNYNMAAATAADQAYIANDTSITSLVKNVVYLYVADCRARPDPFAPIQGMRRDGNPSLYFPYLRLNGVDVTSLVNFSLERVPEPKRKLLVELRRVLADADDDGIVVLVKSVCAIIGYQQLLTPEARKSFNDEHLQEWIKSHDAEAFMDKNYENVYLRWKNFLKRQTPLGTNLCDYFCGDFLKSVLIINADRVRSELEKTVFKYHPDMIITLLCKACGFTDEQAKTIGTMSSADGYQLQSLLPSETGLGFLHRDAGGAKEEDLGIISFDCITNDREPGHLIKLVTVKNIFSRQLPKMPREYIVRLVFDRNHYTFCLLKKGEVIGGICFRPYFEQRFAEIAFLAVKSTEQVKGYGTRIMNHLKEHVKKSNIEYFLTYADNFAIGYFRKQGFSQKISMPKERWFGYIKDYDGGTLMECYISPNINYLRLSDMLGKQKAIISQCIEAIKPLKVYNGLQFFKENPGGTLNPKDIPGLVEAGWTEEPAGAANTHGADTSASVDDPESSKKSLKTSILDLLNNLEKQQSSWPFRKPVKQSEAPDYYDIIKHPTDISTMKRKAKNGEYKTKVQFGEELKRMFDNCRKYNTPHTIYYKYANELQAFIWPQYESILE</sequence>
<evidence type="ECO:0000256" key="12">
    <source>
        <dbReference type="ARBA" id="ARBA00046326"/>
    </source>
</evidence>
<evidence type="ECO:0000259" key="16">
    <source>
        <dbReference type="PROSITE" id="PS51186"/>
    </source>
</evidence>
<feature type="domain" description="N-acetyltransferase" evidence="16">
    <location>
        <begin position="2417"/>
        <end position="2570"/>
    </location>
</feature>
<dbReference type="InterPro" id="IPR016024">
    <property type="entry name" value="ARM-type_fold"/>
</dbReference>
<comment type="subcellular location">
    <subcellularLocation>
        <location evidence="1">Nucleus</location>
    </subcellularLocation>
</comment>
<dbReference type="Gene3D" id="1.20.920.10">
    <property type="entry name" value="Bromodomain-like"/>
    <property type="match status" value="1"/>
</dbReference>
<dbReference type="InterPro" id="IPR001487">
    <property type="entry name" value="Bromodomain"/>
</dbReference>